<feature type="compositionally biased region" description="Polar residues" evidence="1">
    <location>
        <begin position="448"/>
        <end position="457"/>
    </location>
</feature>
<evidence type="ECO:0000313" key="3">
    <source>
        <dbReference type="Proteomes" id="UP000682843"/>
    </source>
</evidence>
<dbReference type="RefSeq" id="WP_211910922.1">
    <property type="nucleotide sequence ID" value="NZ_CP036498.1"/>
</dbReference>
<sequence>MADGWQPYVQPYQQGVSGQFFKKGRQALIVSVTMAGGKADRSIVSYSASRIDTNVPIPTDATEIVYDSARPYLNCMTAGTVDVTLGFLRTGLIEDGWQPLQASEAGLRWPDAKLDEPVARGTRAFFIHPGKRYLKPIQLTLTTAGDGKTAIDMRSAPFALPQVLEPDGDLAGLPRPNHTRGSSSLGSSDSAQREIKAAVVADLPAVTKFYRSEMDKRGWREETKDTVIAADEVKMRFTSSDGEARMHIGRHHDLAIVQMVAKESEASLAAKARAKKEASNRFMQDALSEAQSLIAADDKRRRADMAEAAAKPVEKLAARTTQGMPIPVPDGASEVNHDASSGQLDFSSTASVKSLASFYREALKAQGWSERPSVINNPTMSVLNFSKAKKDVAFTIMQMGPKATVRASGSALKSATVQAKAADTTVAVAKASEPVLESDDDPAYPTPKQRTLRTLGTSGLPGGAPFRHELTASIPAGLDNVLGFYRSELGKRGWQEQAGEAGIKAESATLAFKTPDGPAVLKLERRNGETTVNLVARHPDAATKAGILPAKGKVRLLLGNMGDAEVAVTINGKTIKVGAGVGGPKNPSGPTMEVAPGVHRITLKPASGGTHDAKITVAANDSWGVMVGPDGRDILPIQLY</sequence>
<protein>
    <submittedName>
        <fullName evidence="2">Uncharacterized protein</fullName>
    </submittedName>
</protein>
<organism evidence="2 3">
    <name type="scientific">Tardiphaga alba</name>
    <dbReference type="NCBI Taxonomy" id="340268"/>
    <lineage>
        <taxon>Bacteria</taxon>
        <taxon>Pseudomonadati</taxon>
        <taxon>Pseudomonadota</taxon>
        <taxon>Alphaproteobacteria</taxon>
        <taxon>Hyphomicrobiales</taxon>
        <taxon>Nitrobacteraceae</taxon>
        <taxon>Tardiphaga</taxon>
    </lineage>
</organism>
<keyword evidence="3" id="KW-1185">Reference proteome</keyword>
<evidence type="ECO:0000313" key="2">
    <source>
        <dbReference type="EMBL" id="QUS37436.1"/>
    </source>
</evidence>
<name>A0ABX8A3E2_9BRAD</name>
<reference evidence="2 3" key="1">
    <citation type="submission" date="2019-02" db="EMBL/GenBank/DDBJ databases">
        <title>Emended description of the genus Rhodopseudomonas and description of Rhodopseudomonas albus sp. nov., a non-phototrophic, heavy-metal-tolerant bacterium isolated from garden soil.</title>
        <authorList>
            <person name="Bao Z."/>
            <person name="Cao W.W."/>
            <person name="Sato Y."/>
            <person name="Nishizawa T."/>
            <person name="Zhao J."/>
            <person name="Guo Y."/>
            <person name="Ohta H."/>
        </authorList>
    </citation>
    <scope>NUCLEOTIDE SEQUENCE [LARGE SCALE GENOMIC DNA]</scope>
    <source>
        <strain evidence="2 3">SK50-23</strain>
    </source>
</reference>
<evidence type="ECO:0000256" key="1">
    <source>
        <dbReference type="SAM" id="MobiDB-lite"/>
    </source>
</evidence>
<proteinExistence type="predicted"/>
<gene>
    <name evidence="2" type="ORF">RPMA_00025</name>
</gene>
<dbReference type="Proteomes" id="UP000682843">
    <property type="component" value="Chromosome"/>
</dbReference>
<accession>A0ABX8A3E2</accession>
<feature type="compositionally biased region" description="Low complexity" evidence="1">
    <location>
        <begin position="181"/>
        <end position="190"/>
    </location>
</feature>
<feature type="region of interest" description="Disordered" evidence="1">
    <location>
        <begin position="432"/>
        <end position="459"/>
    </location>
</feature>
<feature type="region of interest" description="Disordered" evidence="1">
    <location>
        <begin position="165"/>
        <end position="191"/>
    </location>
</feature>
<dbReference type="EMBL" id="CP036498">
    <property type="protein sequence ID" value="QUS37436.1"/>
    <property type="molecule type" value="Genomic_DNA"/>
</dbReference>